<dbReference type="GO" id="GO:0016853">
    <property type="term" value="F:isomerase activity"/>
    <property type="evidence" value="ECO:0007669"/>
    <property type="project" value="UniProtKB-KW"/>
</dbReference>
<dbReference type="Proteomes" id="UP001596524">
    <property type="component" value="Unassembled WGS sequence"/>
</dbReference>
<proteinExistence type="predicted"/>
<dbReference type="InterPro" id="IPR013022">
    <property type="entry name" value="Xyl_isomerase-like_TIM-brl"/>
</dbReference>
<gene>
    <name evidence="3" type="ORF">ACFQO6_24155</name>
</gene>
<accession>A0ABW2NBL2</accession>
<dbReference type="Gene3D" id="3.20.20.150">
    <property type="entry name" value="Divalent-metal-dependent TIM barrel enzymes"/>
    <property type="match status" value="1"/>
</dbReference>
<dbReference type="InterPro" id="IPR036237">
    <property type="entry name" value="Xyl_isomerase-like_sf"/>
</dbReference>
<comment type="caution">
    <text evidence="3">The sequence shown here is derived from an EMBL/GenBank/DDBJ whole genome shotgun (WGS) entry which is preliminary data.</text>
</comment>
<dbReference type="EMBL" id="JBHTCH010000030">
    <property type="protein sequence ID" value="MFC7363387.1"/>
    <property type="molecule type" value="Genomic_DNA"/>
</dbReference>
<dbReference type="SUPFAM" id="SSF51658">
    <property type="entry name" value="Xylose isomerase-like"/>
    <property type="match status" value="1"/>
</dbReference>
<protein>
    <submittedName>
        <fullName evidence="3">Sugar phosphate isomerase/epimerase family protein</fullName>
    </submittedName>
</protein>
<name>A0ABW2NBL2_9ACTN</name>
<feature type="region of interest" description="Disordered" evidence="1">
    <location>
        <begin position="1"/>
        <end position="26"/>
    </location>
</feature>
<dbReference type="PANTHER" id="PTHR12110">
    <property type="entry name" value="HYDROXYPYRUVATE ISOMERASE"/>
    <property type="match status" value="1"/>
</dbReference>
<dbReference type="RefSeq" id="WP_255889270.1">
    <property type="nucleotide sequence ID" value="NZ_JAFMZM010000002.1"/>
</dbReference>
<evidence type="ECO:0000313" key="4">
    <source>
        <dbReference type="Proteomes" id="UP001596524"/>
    </source>
</evidence>
<dbReference type="PANTHER" id="PTHR12110:SF52">
    <property type="entry name" value="XYLOSE ISOMERASE"/>
    <property type="match status" value="1"/>
</dbReference>
<dbReference type="Pfam" id="PF01261">
    <property type="entry name" value="AP_endonuc_2"/>
    <property type="match status" value="1"/>
</dbReference>
<evidence type="ECO:0000259" key="2">
    <source>
        <dbReference type="Pfam" id="PF01261"/>
    </source>
</evidence>
<keyword evidence="4" id="KW-1185">Reference proteome</keyword>
<evidence type="ECO:0000313" key="3">
    <source>
        <dbReference type="EMBL" id="MFC7363387.1"/>
    </source>
</evidence>
<sequence length="303" mass="32089">MTATEQALDLDVPSGVPARTATPPPGDARLARLSLNQKTVDGWSLREAIDGCVAAGIPSIGAWREPVAEVGVTSAAGWLRDAGLRVSSVCRGGFFTTADPAEQRMRHDDNMRALDEAAELGAPCLVLVPGGLPAGDRDLVRARARAAAAIEALVPHALDVGVRLAIEPMHPIFAADRGVVSTLAQALDLAEPLPVEAVGVVVDTFHVWWEPGIEEQIARAGDRIASYQVCEWITPLPADTLLSRGMMGDGHIDFPHLTACVAAAGYRGDVEVEIFNAEVWAADGHAVLATSARRYVELVEPHL</sequence>
<keyword evidence="3" id="KW-0413">Isomerase</keyword>
<feature type="domain" description="Xylose isomerase-like TIM barrel" evidence="2">
    <location>
        <begin position="64"/>
        <end position="288"/>
    </location>
</feature>
<reference evidence="4" key="1">
    <citation type="journal article" date="2019" name="Int. J. Syst. Evol. Microbiol.">
        <title>The Global Catalogue of Microorganisms (GCM) 10K type strain sequencing project: providing services to taxonomists for standard genome sequencing and annotation.</title>
        <authorList>
            <consortium name="The Broad Institute Genomics Platform"/>
            <consortium name="The Broad Institute Genome Sequencing Center for Infectious Disease"/>
            <person name="Wu L."/>
            <person name="Ma J."/>
        </authorList>
    </citation>
    <scope>NUCLEOTIDE SEQUENCE [LARGE SCALE GENOMIC DNA]</scope>
    <source>
        <strain evidence="4">FCH27</strain>
    </source>
</reference>
<dbReference type="InterPro" id="IPR050312">
    <property type="entry name" value="IolE/XylAMocC-like"/>
</dbReference>
<evidence type="ECO:0000256" key="1">
    <source>
        <dbReference type="SAM" id="MobiDB-lite"/>
    </source>
</evidence>
<organism evidence="3 4">
    <name type="scientific">Nocardioides astragali</name>
    <dbReference type="NCBI Taxonomy" id="1776736"/>
    <lineage>
        <taxon>Bacteria</taxon>
        <taxon>Bacillati</taxon>
        <taxon>Actinomycetota</taxon>
        <taxon>Actinomycetes</taxon>
        <taxon>Propionibacteriales</taxon>
        <taxon>Nocardioidaceae</taxon>
        <taxon>Nocardioides</taxon>
    </lineage>
</organism>